<dbReference type="InterPro" id="IPR035923">
    <property type="entry name" value="TT1751-like_sf"/>
</dbReference>
<dbReference type="Pfam" id="PF03625">
    <property type="entry name" value="DUF302"/>
    <property type="match status" value="1"/>
</dbReference>
<accession>A0A3B0WVP8</accession>
<sequence>MFYALRNLFALIGVVAVVFAIFAAVKMAPMMKTFDSFDEKALGVYMDMVEKIIETGNTAEATVWKIPVNEDLTVEDVEETMKFVANEHNIKNVGELPLSGQIEAMSGKKSRFLKIFMFCNALTAAQMLEYSDAYSAYLPCRISLVEDKQGKLWLYSLNMDAMIYGGKTLPTELKEEAEGVKEIILDIMNRGAEGDF</sequence>
<proteinExistence type="predicted"/>
<dbReference type="InterPro" id="IPR005180">
    <property type="entry name" value="DUF302"/>
</dbReference>
<feature type="domain" description="DUF302" evidence="1">
    <location>
        <begin position="99"/>
        <end position="157"/>
    </location>
</feature>
<dbReference type="CDD" id="cd14797">
    <property type="entry name" value="DUF302"/>
    <property type="match status" value="1"/>
</dbReference>
<evidence type="ECO:0000313" key="2">
    <source>
        <dbReference type="EMBL" id="VAW55262.1"/>
    </source>
</evidence>
<dbReference type="SUPFAM" id="SSF103247">
    <property type="entry name" value="TT1751-like"/>
    <property type="match status" value="1"/>
</dbReference>
<protein>
    <recommendedName>
        <fullName evidence="1">DUF302 domain-containing protein</fullName>
    </recommendedName>
</protein>
<evidence type="ECO:0000259" key="1">
    <source>
        <dbReference type="Pfam" id="PF03625"/>
    </source>
</evidence>
<dbReference type="AlphaFoldDB" id="A0A3B0WVP8"/>
<reference evidence="2" key="1">
    <citation type="submission" date="2018-06" db="EMBL/GenBank/DDBJ databases">
        <authorList>
            <person name="Zhirakovskaya E."/>
        </authorList>
    </citation>
    <scope>NUCLEOTIDE SEQUENCE</scope>
</reference>
<organism evidence="2">
    <name type="scientific">hydrothermal vent metagenome</name>
    <dbReference type="NCBI Taxonomy" id="652676"/>
    <lineage>
        <taxon>unclassified sequences</taxon>
        <taxon>metagenomes</taxon>
        <taxon>ecological metagenomes</taxon>
    </lineage>
</organism>
<dbReference type="EMBL" id="UOFE01000048">
    <property type="protein sequence ID" value="VAW55262.1"/>
    <property type="molecule type" value="Genomic_DNA"/>
</dbReference>
<gene>
    <name evidence="2" type="ORF">MNBD_GAMMA05-2377</name>
</gene>
<name>A0A3B0WVP8_9ZZZZ</name>
<dbReference type="Gene3D" id="3.30.310.70">
    <property type="entry name" value="TT1751-like domain"/>
    <property type="match status" value="1"/>
</dbReference>